<evidence type="ECO:0000259" key="4">
    <source>
        <dbReference type="PROSITE" id="PS51352"/>
    </source>
</evidence>
<dbReference type="Pfam" id="PF00085">
    <property type="entry name" value="Thioredoxin"/>
    <property type="match status" value="1"/>
</dbReference>
<dbReference type="RefSeq" id="WP_307391742.1">
    <property type="nucleotide sequence ID" value="NZ_BAAADK010000010.1"/>
</dbReference>
<dbReference type="InterPro" id="IPR036249">
    <property type="entry name" value="Thioredoxin-like_sf"/>
</dbReference>
<protein>
    <submittedName>
        <fullName evidence="5">Thiol-disulfide isomerase/thioredoxin</fullName>
    </submittedName>
</protein>
<dbReference type="GO" id="GO:0016853">
    <property type="term" value="F:isomerase activity"/>
    <property type="evidence" value="ECO:0007669"/>
    <property type="project" value="UniProtKB-KW"/>
</dbReference>
<dbReference type="PANTHER" id="PTHR45663:SF11">
    <property type="entry name" value="GEO12009P1"/>
    <property type="match status" value="1"/>
</dbReference>
<keyword evidence="3" id="KW-0676">Redox-active center</keyword>
<dbReference type="PANTHER" id="PTHR45663">
    <property type="entry name" value="GEO12009P1"/>
    <property type="match status" value="1"/>
</dbReference>
<dbReference type="Gene3D" id="3.40.30.10">
    <property type="entry name" value="Glutaredoxin"/>
    <property type="match status" value="1"/>
</dbReference>
<organism evidence="5 6">
    <name type="scientific">Caldalkalibacillus horti</name>
    <dbReference type="NCBI Taxonomy" id="77523"/>
    <lineage>
        <taxon>Bacteria</taxon>
        <taxon>Bacillati</taxon>
        <taxon>Bacillota</taxon>
        <taxon>Bacilli</taxon>
        <taxon>Bacillales</taxon>
        <taxon>Bacillaceae</taxon>
        <taxon>Caldalkalibacillus</taxon>
    </lineage>
</organism>
<comment type="similarity">
    <text evidence="1">Belongs to the thioredoxin family.</text>
</comment>
<reference evidence="5 6" key="1">
    <citation type="submission" date="2023-07" db="EMBL/GenBank/DDBJ databases">
        <title>Genomic Encyclopedia of Type Strains, Phase IV (KMG-IV): sequencing the most valuable type-strain genomes for metagenomic binning, comparative biology and taxonomic classification.</title>
        <authorList>
            <person name="Goeker M."/>
        </authorList>
    </citation>
    <scope>NUCLEOTIDE SEQUENCE [LARGE SCALE GENOMIC DNA]</scope>
    <source>
        <strain evidence="5 6">DSM 12751</strain>
    </source>
</reference>
<dbReference type="CDD" id="cd02947">
    <property type="entry name" value="TRX_family"/>
    <property type="match status" value="1"/>
</dbReference>
<accession>A0ABT9VVU3</accession>
<evidence type="ECO:0000256" key="3">
    <source>
        <dbReference type="ARBA" id="ARBA00023284"/>
    </source>
</evidence>
<evidence type="ECO:0000256" key="2">
    <source>
        <dbReference type="ARBA" id="ARBA00023157"/>
    </source>
</evidence>
<gene>
    <name evidence="5" type="ORF">J2S11_001015</name>
</gene>
<keyword evidence="2" id="KW-1015">Disulfide bond</keyword>
<evidence type="ECO:0000313" key="6">
    <source>
        <dbReference type="Proteomes" id="UP001235840"/>
    </source>
</evidence>
<dbReference type="EMBL" id="JAUSTY010000003">
    <property type="protein sequence ID" value="MDQ0165115.1"/>
    <property type="molecule type" value="Genomic_DNA"/>
</dbReference>
<comment type="caution">
    <text evidence="5">The sequence shown here is derived from an EMBL/GenBank/DDBJ whole genome shotgun (WGS) entry which is preliminary data.</text>
</comment>
<dbReference type="Proteomes" id="UP001235840">
    <property type="component" value="Unassembled WGS sequence"/>
</dbReference>
<evidence type="ECO:0000256" key="1">
    <source>
        <dbReference type="ARBA" id="ARBA00008987"/>
    </source>
</evidence>
<dbReference type="PROSITE" id="PS51352">
    <property type="entry name" value="THIOREDOXIN_2"/>
    <property type="match status" value="1"/>
</dbReference>
<evidence type="ECO:0000313" key="5">
    <source>
        <dbReference type="EMBL" id="MDQ0165115.1"/>
    </source>
</evidence>
<dbReference type="InterPro" id="IPR013766">
    <property type="entry name" value="Thioredoxin_domain"/>
</dbReference>
<keyword evidence="5" id="KW-0413">Isomerase</keyword>
<keyword evidence="6" id="KW-1185">Reference proteome</keyword>
<name>A0ABT9VVU3_9BACI</name>
<dbReference type="SUPFAM" id="SSF52833">
    <property type="entry name" value="Thioredoxin-like"/>
    <property type="match status" value="1"/>
</dbReference>
<sequence>MKKVIIFVGIIAVLFAGLYFVNESSNQSRIPEDNPYGTSRLSSSTIAQLNDPNYQNIILNEELDQKLEDGEDFFVYFFSPECEHCKRATPILVPIAEEMGVEIFKYNLLEFNEGRSKYDIQYTPTLVTYKNGEEVDRAVGAPEEGTAEFYEMFLTQYKD</sequence>
<proteinExistence type="inferred from homology"/>
<feature type="domain" description="Thioredoxin" evidence="4">
    <location>
        <begin position="40"/>
        <end position="159"/>
    </location>
</feature>